<dbReference type="UniPathway" id="UPA00143"/>
<dbReference type="AlphaFoldDB" id="A0A0D9Y545"/>
<evidence type="ECO:0000313" key="18">
    <source>
        <dbReference type="Proteomes" id="UP000026961"/>
    </source>
</evidence>
<evidence type="ECO:0000256" key="11">
    <source>
        <dbReference type="ARBA" id="ARBA00022989"/>
    </source>
</evidence>
<keyword evidence="18" id="KW-1185">Reference proteome</keyword>
<evidence type="ECO:0000256" key="6">
    <source>
        <dbReference type="ARBA" id="ARBA00022692"/>
    </source>
</evidence>
<dbReference type="FunFam" id="3.30.40.10:FF:000725">
    <property type="entry name" value="E3 ubiquitin-protein ligase ATL41"/>
    <property type="match status" value="1"/>
</dbReference>
<dbReference type="eggNOG" id="KOG0800">
    <property type="taxonomic scope" value="Eukaryota"/>
</dbReference>
<evidence type="ECO:0000256" key="14">
    <source>
        <dbReference type="SAM" id="MobiDB-lite"/>
    </source>
</evidence>
<evidence type="ECO:0000313" key="17">
    <source>
        <dbReference type="EnsemblPlants" id="OGLUM01G08140.1"/>
    </source>
</evidence>
<dbReference type="Pfam" id="PF13639">
    <property type="entry name" value="zf-RING_2"/>
    <property type="match status" value="1"/>
</dbReference>
<evidence type="ECO:0000256" key="10">
    <source>
        <dbReference type="ARBA" id="ARBA00022833"/>
    </source>
</evidence>
<feature type="compositionally biased region" description="Polar residues" evidence="14">
    <location>
        <begin position="218"/>
        <end position="231"/>
    </location>
</feature>
<evidence type="ECO:0000256" key="12">
    <source>
        <dbReference type="ARBA" id="ARBA00023136"/>
    </source>
</evidence>
<dbReference type="InterPro" id="IPR044600">
    <property type="entry name" value="ATL1/ATL16-like"/>
</dbReference>
<evidence type="ECO:0000256" key="4">
    <source>
        <dbReference type="ARBA" id="ARBA00012483"/>
    </source>
</evidence>
<sequence>MSDTALSGAPPAARSEDSWSQQQRYNFSGRVLLTAVVILFVIAVVFAVTRVLLYYLVVRPGGGGGGRRRGVLAGGILRSLNSLGVSGRRGLDASALAALPVTAYRKNGGGGGGGEGSNRGGPGATAADCAVCLSELADGEKVRELPNCRHVFHVECVDAWLRSRTTCPLCRAEAEVPKARASAAATATAQSSSSLGDGGITVVVTIHGGSDEAGGRSTALTGQPGSSNSPSCEAARN</sequence>
<dbReference type="Gene3D" id="3.30.40.10">
    <property type="entry name" value="Zinc/RING finger domain, C3HC4 (zinc finger)"/>
    <property type="match status" value="1"/>
</dbReference>
<keyword evidence="5" id="KW-0808">Transferase</keyword>
<evidence type="ECO:0000256" key="13">
    <source>
        <dbReference type="PROSITE-ProRule" id="PRU00175"/>
    </source>
</evidence>
<dbReference type="InterPro" id="IPR013083">
    <property type="entry name" value="Znf_RING/FYVE/PHD"/>
</dbReference>
<proteinExistence type="predicted"/>
<comment type="pathway">
    <text evidence="3">Protein modification; protein ubiquitination.</text>
</comment>
<dbReference type="InterPro" id="IPR001841">
    <property type="entry name" value="Znf_RING"/>
</dbReference>
<keyword evidence="11 15" id="KW-1133">Transmembrane helix</keyword>
<dbReference type="SMART" id="SM00184">
    <property type="entry name" value="RING"/>
    <property type="match status" value="1"/>
</dbReference>
<evidence type="ECO:0000256" key="2">
    <source>
        <dbReference type="ARBA" id="ARBA00004167"/>
    </source>
</evidence>
<keyword evidence="7" id="KW-0479">Metal-binding</keyword>
<reference evidence="17" key="3">
    <citation type="submission" date="2018-05" db="EMBL/GenBank/DDBJ databases">
        <title>OgluRS3 (Oryza glumaepatula Reference Sequence Version 3).</title>
        <authorList>
            <person name="Zhang J."/>
            <person name="Kudrna D."/>
            <person name="Lee S."/>
            <person name="Talag J."/>
            <person name="Welchert J."/>
            <person name="Wing R.A."/>
        </authorList>
    </citation>
    <scope>NUCLEOTIDE SEQUENCE [LARGE SCALE GENOMIC DNA]</scope>
</reference>
<dbReference type="GO" id="GO:0008270">
    <property type="term" value="F:zinc ion binding"/>
    <property type="evidence" value="ECO:0007669"/>
    <property type="project" value="UniProtKB-KW"/>
</dbReference>
<dbReference type="SUPFAM" id="SSF57850">
    <property type="entry name" value="RING/U-box"/>
    <property type="match status" value="1"/>
</dbReference>
<keyword evidence="12 15" id="KW-0472">Membrane</keyword>
<dbReference type="PANTHER" id="PTHR46913">
    <property type="entry name" value="RING-H2 FINGER PROTEIN ATL16"/>
    <property type="match status" value="1"/>
</dbReference>
<feature type="domain" description="RING-type" evidence="16">
    <location>
        <begin position="129"/>
        <end position="171"/>
    </location>
</feature>
<dbReference type="EC" id="2.3.2.27" evidence="4"/>
<dbReference type="SMART" id="SM00744">
    <property type="entry name" value="RINGv"/>
    <property type="match status" value="1"/>
</dbReference>
<dbReference type="HOGENOM" id="CLU_013137_12_0_1"/>
<comment type="catalytic activity">
    <reaction evidence="1">
        <text>S-ubiquitinyl-[E2 ubiquitin-conjugating enzyme]-L-cysteine + [acceptor protein]-L-lysine = [E2 ubiquitin-conjugating enzyme]-L-cysteine + N(6)-ubiquitinyl-[acceptor protein]-L-lysine.</text>
        <dbReference type="EC" id="2.3.2.27"/>
    </reaction>
</comment>
<dbReference type="GO" id="GO:0061630">
    <property type="term" value="F:ubiquitin protein ligase activity"/>
    <property type="evidence" value="ECO:0007669"/>
    <property type="project" value="UniProtKB-EC"/>
</dbReference>
<keyword evidence="9" id="KW-0833">Ubl conjugation pathway</keyword>
<dbReference type="CDD" id="cd16461">
    <property type="entry name" value="RING-H2_EL5-like"/>
    <property type="match status" value="1"/>
</dbReference>
<reference evidence="17" key="1">
    <citation type="submission" date="2013-08" db="EMBL/GenBank/DDBJ databases">
        <title>Oryza genome evolution.</title>
        <authorList>
            <person name="Wing R.A."/>
            <person name="Panaud O."/>
            <person name="Oliveira A.C."/>
        </authorList>
    </citation>
    <scope>NUCLEOTIDE SEQUENCE</scope>
</reference>
<dbReference type="Proteomes" id="UP000026961">
    <property type="component" value="Chromosome 1"/>
</dbReference>
<evidence type="ECO:0000256" key="7">
    <source>
        <dbReference type="ARBA" id="ARBA00022723"/>
    </source>
</evidence>
<keyword evidence="10" id="KW-0862">Zinc</keyword>
<dbReference type="PROSITE" id="PS50089">
    <property type="entry name" value="ZF_RING_2"/>
    <property type="match status" value="1"/>
</dbReference>
<dbReference type="PANTHER" id="PTHR46913:SF1">
    <property type="entry name" value="RING-H2 FINGER PROTEIN ATL16"/>
    <property type="match status" value="1"/>
</dbReference>
<dbReference type="STRING" id="40148.A0A0D9Y545"/>
<name>A0A0D9Y545_9ORYZ</name>
<keyword evidence="6 15" id="KW-0812">Transmembrane</keyword>
<evidence type="ECO:0000256" key="15">
    <source>
        <dbReference type="SAM" id="Phobius"/>
    </source>
</evidence>
<comment type="subcellular location">
    <subcellularLocation>
        <location evidence="2">Membrane</location>
        <topology evidence="2">Single-pass membrane protein</topology>
    </subcellularLocation>
</comment>
<evidence type="ECO:0000259" key="16">
    <source>
        <dbReference type="PROSITE" id="PS50089"/>
    </source>
</evidence>
<dbReference type="GO" id="GO:0016020">
    <property type="term" value="C:membrane"/>
    <property type="evidence" value="ECO:0007669"/>
    <property type="project" value="UniProtKB-SubCell"/>
</dbReference>
<dbReference type="InterPro" id="IPR011016">
    <property type="entry name" value="Znf_RING-CH"/>
</dbReference>
<reference evidence="17" key="2">
    <citation type="submission" date="2015-04" db="UniProtKB">
        <authorList>
            <consortium name="EnsemblPlants"/>
        </authorList>
    </citation>
    <scope>IDENTIFICATION</scope>
</reference>
<evidence type="ECO:0000256" key="5">
    <source>
        <dbReference type="ARBA" id="ARBA00022679"/>
    </source>
</evidence>
<feature type="region of interest" description="Disordered" evidence="14">
    <location>
        <begin position="210"/>
        <end position="237"/>
    </location>
</feature>
<evidence type="ECO:0000256" key="3">
    <source>
        <dbReference type="ARBA" id="ARBA00004906"/>
    </source>
</evidence>
<evidence type="ECO:0000256" key="8">
    <source>
        <dbReference type="ARBA" id="ARBA00022771"/>
    </source>
</evidence>
<evidence type="ECO:0000256" key="1">
    <source>
        <dbReference type="ARBA" id="ARBA00000900"/>
    </source>
</evidence>
<dbReference type="SMART" id="SM01197">
    <property type="entry name" value="FANCL_C"/>
    <property type="match status" value="1"/>
</dbReference>
<organism evidence="17">
    <name type="scientific">Oryza glumipatula</name>
    <dbReference type="NCBI Taxonomy" id="40148"/>
    <lineage>
        <taxon>Eukaryota</taxon>
        <taxon>Viridiplantae</taxon>
        <taxon>Streptophyta</taxon>
        <taxon>Embryophyta</taxon>
        <taxon>Tracheophyta</taxon>
        <taxon>Spermatophyta</taxon>
        <taxon>Magnoliopsida</taxon>
        <taxon>Liliopsida</taxon>
        <taxon>Poales</taxon>
        <taxon>Poaceae</taxon>
        <taxon>BOP clade</taxon>
        <taxon>Oryzoideae</taxon>
        <taxon>Oryzeae</taxon>
        <taxon>Oryzinae</taxon>
        <taxon>Oryza</taxon>
    </lineage>
</organism>
<feature type="transmembrane region" description="Helical" evidence="15">
    <location>
        <begin position="31"/>
        <end position="58"/>
    </location>
</feature>
<accession>A0A0D9Y545</accession>
<dbReference type="Gramene" id="OGLUM01G08140.1">
    <property type="protein sequence ID" value="OGLUM01G08140.1"/>
    <property type="gene ID" value="OGLUM01G08140"/>
</dbReference>
<evidence type="ECO:0000256" key="9">
    <source>
        <dbReference type="ARBA" id="ARBA00022786"/>
    </source>
</evidence>
<dbReference type="GO" id="GO:0016567">
    <property type="term" value="P:protein ubiquitination"/>
    <property type="evidence" value="ECO:0007669"/>
    <property type="project" value="UniProtKB-UniPathway"/>
</dbReference>
<dbReference type="EnsemblPlants" id="OGLUM01G08140.1">
    <property type="protein sequence ID" value="OGLUM01G08140.1"/>
    <property type="gene ID" value="OGLUM01G08140"/>
</dbReference>
<protein>
    <recommendedName>
        <fullName evidence="4">RING-type E3 ubiquitin transferase</fullName>
        <ecNumber evidence="4">2.3.2.27</ecNumber>
    </recommendedName>
</protein>
<keyword evidence="8 13" id="KW-0863">Zinc-finger</keyword>